<dbReference type="NCBIfam" id="TIGR00135">
    <property type="entry name" value="gatC"/>
    <property type="match status" value="1"/>
</dbReference>
<proteinExistence type="inferred from homology"/>
<gene>
    <name evidence="1 2" type="primary">gatC</name>
    <name evidence="2" type="ORF">DDF84_000240</name>
</gene>
<dbReference type="EMBL" id="CP037900">
    <property type="protein sequence ID" value="QBP08272.1"/>
    <property type="molecule type" value="Genomic_DNA"/>
</dbReference>
<dbReference type="GO" id="GO:0006450">
    <property type="term" value="P:regulation of translational fidelity"/>
    <property type="evidence" value="ECO:0007669"/>
    <property type="project" value="InterPro"/>
</dbReference>
<name>A0A132HAT8_9BURK</name>
<sequence length="99" mass="10972">MALALSDVKRIAHLARIETSDAEAEQTLAQLNNFFSLVEQMQAVDTTGIEPLAHPLSAVRDIAQRLREDAVTESDRRADYQRPAPATENGLYLVPKVIE</sequence>
<accession>A0A132HAT8</accession>
<dbReference type="GO" id="GO:0006412">
    <property type="term" value="P:translation"/>
    <property type="evidence" value="ECO:0007669"/>
    <property type="project" value="UniProtKB-UniRule"/>
</dbReference>
<keyword evidence="2" id="KW-0808">Transferase</keyword>
<keyword evidence="1" id="KW-0067">ATP-binding</keyword>
<dbReference type="EC" id="6.3.5.-" evidence="1"/>
<dbReference type="PANTHER" id="PTHR15004">
    <property type="entry name" value="GLUTAMYL-TRNA(GLN) AMIDOTRANSFERASE SUBUNIT C, MITOCHONDRIAL"/>
    <property type="match status" value="1"/>
</dbReference>
<comment type="similarity">
    <text evidence="1">Belongs to the GatC family.</text>
</comment>
<dbReference type="Pfam" id="PF02686">
    <property type="entry name" value="GatC"/>
    <property type="match status" value="1"/>
</dbReference>
<dbReference type="InterPro" id="IPR003837">
    <property type="entry name" value="GatC"/>
</dbReference>
<dbReference type="RefSeq" id="WP_008648047.1">
    <property type="nucleotide sequence ID" value="NZ_CP026544.1"/>
</dbReference>
<dbReference type="SUPFAM" id="SSF141000">
    <property type="entry name" value="Glu-tRNAGln amidotransferase C subunit"/>
    <property type="match status" value="1"/>
</dbReference>
<dbReference type="SMR" id="A0A132HAT8"/>
<comment type="catalytic activity">
    <reaction evidence="1">
        <text>L-glutamyl-tRNA(Gln) + L-glutamine + ATP + H2O = L-glutaminyl-tRNA(Gln) + L-glutamate + ADP + phosphate + H(+)</text>
        <dbReference type="Rhea" id="RHEA:17521"/>
        <dbReference type="Rhea" id="RHEA-COMP:9681"/>
        <dbReference type="Rhea" id="RHEA-COMP:9684"/>
        <dbReference type="ChEBI" id="CHEBI:15377"/>
        <dbReference type="ChEBI" id="CHEBI:15378"/>
        <dbReference type="ChEBI" id="CHEBI:29985"/>
        <dbReference type="ChEBI" id="CHEBI:30616"/>
        <dbReference type="ChEBI" id="CHEBI:43474"/>
        <dbReference type="ChEBI" id="CHEBI:58359"/>
        <dbReference type="ChEBI" id="CHEBI:78520"/>
        <dbReference type="ChEBI" id="CHEBI:78521"/>
        <dbReference type="ChEBI" id="CHEBI:456216"/>
    </reaction>
</comment>
<comment type="subunit">
    <text evidence="1">Heterotrimer of A, B and C subunits.</text>
</comment>
<keyword evidence="1" id="KW-0547">Nucleotide-binding</keyword>
<dbReference type="PANTHER" id="PTHR15004:SF0">
    <property type="entry name" value="GLUTAMYL-TRNA(GLN) AMIDOTRANSFERASE SUBUNIT C, MITOCHONDRIAL"/>
    <property type="match status" value="1"/>
</dbReference>
<dbReference type="GO" id="GO:0050567">
    <property type="term" value="F:glutaminyl-tRNA synthase (glutamine-hydrolyzing) activity"/>
    <property type="evidence" value="ECO:0007669"/>
    <property type="project" value="UniProtKB-UniRule"/>
</dbReference>
<evidence type="ECO:0000313" key="3">
    <source>
        <dbReference type="Proteomes" id="UP000253772"/>
    </source>
</evidence>
<dbReference type="GO" id="GO:0016740">
    <property type="term" value="F:transferase activity"/>
    <property type="evidence" value="ECO:0007669"/>
    <property type="project" value="UniProtKB-KW"/>
</dbReference>
<evidence type="ECO:0000313" key="2">
    <source>
        <dbReference type="EMBL" id="QBP08272.1"/>
    </source>
</evidence>
<evidence type="ECO:0000256" key="1">
    <source>
        <dbReference type="HAMAP-Rule" id="MF_00122"/>
    </source>
</evidence>
<dbReference type="OrthoDB" id="9794326at2"/>
<dbReference type="GO" id="GO:0005524">
    <property type="term" value="F:ATP binding"/>
    <property type="evidence" value="ECO:0007669"/>
    <property type="project" value="UniProtKB-KW"/>
</dbReference>
<dbReference type="InterPro" id="IPR036113">
    <property type="entry name" value="Asp/Glu-ADT_sf_sub_c"/>
</dbReference>
<dbReference type="HAMAP" id="MF_00122">
    <property type="entry name" value="GatC"/>
    <property type="match status" value="1"/>
</dbReference>
<reference evidence="2 3" key="1">
    <citation type="submission" date="2019-03" db="EMBL/GenBank/DDBJ databases">
        <title>Comparative insights into the high quality Complete genome sequence of highly metal resistant Cupriavidus metallidurans strain BS1 isolated from a gold-copper mine.</title>
        <authorList>
            <person name="Mazhar H.S."/>
            <person name="Rensing C."/>
        </authorList>
    </citation>
    <scope>NUCLEOTIDE SEQUENCE [LARGE SCALE GENOMIC DNA]</scope>
    <source>
        <strain evidence="2 3">BS1</strain>
    </source>
</reference>
<dbReference type="Proteomes" id="UP000253772">
    <property type="component" value="Chromosome c1"/>
</dbReference>
<comment type="catalytic activity">
    <reaction evidence="1">
        <text>L-aspartyl-tRNA(Asn) + L-glutamine + ATP + H2O = L-asparaginyl-tRNA(Asn) + L-glutamate + ADP + phosphate + 2 H(+)</text>
        <dbReference type="Rhea" id="RHEA:14513"/>
        <dbReference type="Rhea" id="RHEA-COMP:9674"/>
        <dbReference type="Rhea" id="RHEA-COMP:9677"/>
        <dbReference type="ChEBI" id="CHEBI:15377"/>
        <dbReference type="ChEBI" id="CHEBI:15378"/>
        <dbReference type="ChEBI" id="CHEBI:29985"/>
        <dbReference type="ChEBI" id="CHEBI:30616"/>
        <dbReference type="ChEBI" id="CHEBI:43474"/>
        <dbReference type="ChEBI" id="CHEBI:58359"/>
        <dbReference type="ChEBI" id="CHEBI:78515"/>
        <dbReference type="ChEBI" id="CHEBI:78516"/>
        <dbReference type="ChEBI" id="CHEBI:456216"/>
    </reaction>
</comment>
<comment type="function">
    <text evidence="1">Allows the formation of correctly charged Asn-tRNA(Asn) or Gln-tRNA(Gln) through the transamidation of misacylated Asp-tRNA(Asn) or Glu-tRNA(Gln) in organisms which lack either or both of asparaginyl-tRNA or glutaminyl-tRNA synthetases. The reaction takes place in the presence of glutamine and ATP through an activated phospho-Asp-tRNA(Asn) or phospho-Glu-tRNA(Gln).</text>
</comment>
<dbReference type="OMA" id="VTPMAMK"/>
<keyword evidence="1" id="KW-0436">Ligase</keyword>
<protein>
    <recommendedName>
        <fullName evidence="1">Aspartyl/glutamyl-tRNA(Asn/Gln) amidotransferase subunit C</fullName>
        <shortName evidence="1">Asp/Glu-ADT subunit C</shortName>
        <ecNumber evidence="1">6.3.5.-</ecNumber>
    </recommendedName>
</protein>
<dbReference type="GeneID" id="60822769"/>
<keyword evidence="1" id="KW-0648">Protein biosynthesis</keyword>
<dbReference type="AlphaFoldDB" id="A0A132HAT8"/>
<organism evidence="2 3">
    <name type="scientific">Cupriavidus metallidurans</name>
    <dbReference type="NCBI Taxonomy" id="119219"/>
    <lineage>
        <taxon>Bacteria</taxon>
        <taxon>Pseudomonadati</taxon>
        <taxon>Pseudomonadota</taxon>
        <taxon>Betaproteobacteria</taxon>
        <taxon>Burkholderiales</taxon>
        <taxon>Burkholderiaceae</taxon>
        <taxon>Cupriavidus</taxon>
    </lineage>
</organism>
<dbReference type="Gene3D" id="1.10.20.60">
    <property type="entry name" value="Glu-tRNAGln amidotransferase C subunit, N-terminal domain"/>
    <property type="match status" value="1"/>
</dbReference>
<dbReference type="GO" id="GO:0070681">
    <property type="term" value="P:glutaminyl-tRNAGln biosynthesis via transamidation"/>
    <property type="evidence" value="ECO:0007669"/>
    <property type="project" value="TreeGrafter"/>
</dbReference>